<accession>A0A0A9AVM4</accession>
<name>A0A0A9AVM4_ARUDO</name>
<organism evidence="1">
    <name type="scientific">Arundo donax</name>
    <name type="common">Giant reed</name>
    <name type="synonym">Donax arundinaceus</name>
    <dbReference type="NCBI Taxonomy" id="35708"/>
    <lineage>
        <taxon>Eukaryota</taxon>
        <taxon>Viridiplantae</taxon>
        <taxon>Streptophyta</taxon>
        <taxon>Embryophyta</taxon>
        <taxon>Tracheophyta</taxon>
        <taxon>Spermatophyta</taxon>
        <taxon>Magnoliopsida</taxon>
        <taxon>Liliopsida</taxon>
        <taxon>Poales</taxon>
        <taxon>Poaceae</taxon>
        <taxon>PACMAD clade</taxon>
        <taxon>Arundinoideae</taxon>
        <taxon>Arundineae</taxon>
        <taxon>Arundo</taxon>
    </lineage>
</organism>
<proteinExistence type="predicted"/>
<sequence length="50" mass="5865">MMHWVRQQKCLMPLSQQQIHVTQVSHGSETGWSNLIYQIVLIYPLSHDSD</sequence>
<evidence type="ECO:0000313" key="1">
    <source>
        <dbReference type="EMBL" id="JAD55809.1"/>
    </source>
</evidence>
<protein>
    <submittedName>
        <fullName evidence="1">Uncharacterized protein</fullName>
    </submittedName>
</protein>
<reference evidence="1" key="1">
    <citation type="submission" date="2014-09" db="EMBL/GenBank/DDBJ databases">
        <authorList>
            <person name="Magalhaes I.L.F."/>
            <person name="Oliveira U."/>
            <person name="Santos F.R."/>
            <person name="Vidigal T.H.D.A."/>
            <person name="Brescovit A.D."/>
            <person name="Santos A.J."/>
        </authorList>
    </citation>
    <scope>NUCLEOTIDE SEQUENCE</scope>
    <source>
        <tissue evidence="1">Shoot tissue taken approximately 20 cm above the soil surface</tissue>
    </source>
</reference>
<dbReference type="EMBL" id="GBRH01242086">
    <property type="protein sequence ID" value="JAD55809.1"/>
    <property type="molecule type" value="Transcribed_RNA"/>
</dbReference>
<reference evidence="1" key="2">
    <citation type="journal article" date="2015" name="Data Brief">
        <title>Shoot transcriptome of the giant reed, Arundo donax.</title>
        <authorList>
            <person name="Barrero R.A."/>
            <person name="Guerrero F.D."/>
            <person name="Moolhuijzen P."/>
            <person name="Goolsby J.A."/>
            <person name="Tidwell J."/>
            <person name="Bellgard S.E."/>
            <person name="Bellgard M.I."/>
        </authorList>
    </citation>
    <scope>NUCLEOTIDE SEQUENCE</scope>
    <source>
        <tissue evidence="1">Shoot tissue taken approximately 20 cm above the soil surface</tissue>
    </source>
</reference>
<dbReference type="AlphaFoldDB" id="A0A0A9AVM4"/>